<dbReference type="STRING" id="1045558.SAMN05216175_10230"/>
<dbReference type="PRINTS" id="PR00412">
    <property type="entry name" value="EPOXHYDRLASE"/>
</dbReference>
<evidence type="ECO:0000259" key="2">
    <source>
        <dbReference type="Pfam" id="PF00561"/>
    </source>
</evidence>
<dbReference type="InterPro" id="IPR029058">
    <property type="entry name" value="AB_hydrolase_fold"/>
</dbReference>
<dbReference type="PANTHER" id="PTHR46118">
    <property type="entry name" value="PROTEIN ABHD11"/>
    <property type="match status" value="1"/>
</dbReference>
<gene>
    <name evidence="3" type="ORF">SAMN05216175_10230</name>
</gene>
<dbReference type="SUPFAM" id="SSF53474">
    <property type="entry name" value="alpha/beta-Hydrolases"/>
    <property type="match status" value="1"/>
</dbReference>
<dbReference type="PRINTS" id="PR00111">
    <property type="entry name" value="ABHYDROLASE"/>
</dbReference>
<accession>A0A1I2MX91</accession>
<reference evidence="4" key="1">
    <citation type="submission" date="2016-10" db="EMBL/GenBank/DDBJ databases">
        <authorList>
            <person name="Varghese N."/>
            <person name="Submissions S."/>
        </authorList>
    </citation>
    <scope>NUCLEOTIDE SEQUENCE [LARGE SCALE GENOMIC DNA]</scope>
    <source>
        <strain evidence="4">CGMCC 1.10971</strain>
    </source>
</reference>
<protein>
    <submittedName>
        <fullName evidence="3">Esterase</fullName>
    </submittedName>
</protein>
<dbReference type="Proteomes" id="UP000198623">
    <property type="component" value="Unassembled WGS sequence"/>
</dbReference>
<dbReference type="InterPro" id="IPR000639">
    <property type="entry name" value="Epox_hydrolase-like"/>
</dbReference>
<dbReference type="AlphaFoldDB" id="A0A1I2MX91"/>
<name>A0A1I2MX91_9GAMM</name>
<dbReference type="PANTHER" id="PTHR46118:SF4">
    <property type="entry name" value="PROTEIN ABHD11"/>
    <property type="match status" value="1"/>
</dbReference>
<dbReference type="OrthoDB" id="9808398at2"/>
<dbReference type="Pfam" id="PF00561">
    <property type="entry name" value="Abhydrolase_1"/>
    <property type="match status" value="1"/>
</dbReference>
<sequence>MKLHYQLHGSGTPLVILHGLFGTLENWGSQIKALSEHFQVVAVDLRNHGRSPHAERTDYEVMAEDVISLLDDLGLDCVNLMGHSMGGKVAMQLALNHPERLKKLIVVDISPVIYPHHHQDVLTGLFSIDLEQIKSRTQADQQLSTYIEEPGVRAFLLKNLYKDDNKQFQWRMNLATLSQEYKHISAAPSGSPFSGKTLFIKGANSDYIQAEHRNAILALFPQATYKVIQDAGHWPHAEKPAIFTQLVIKFLAD</sequence>
<feature type="domain" description="AB hydrolase-1" evidence="2">
    <location>
        <begin position="13"/>
        <end position="240"/>
    </location>
</feature>
<organism evidence="3 4">
    <name type="scientific">Neptunomonas qingdaonensis</name>
    <dbReference type="NCBI Taxonomy" id="1045558"/>
    <lineage>
        <taxon>Bacteria</taxon>
        <taxon>Pseudomonadati</taxon>
        <taxon>Pseudomonadota</taxon>
        <taxon>Gammaproteobacteria</taxon>
        <taxon>Oceanospirillales</taxon>
        <taxon>Oceanospirillaceae</taxon>
        <taxon>Neptunomonas</taxon>
    </lineage>
</organism>
<dbReference type="RefSeq" id="WP_090724307.1">
    <property type="nucleotide sequence ID" value="NZ_FOOU01000002.1"/>
</dbReference>
<proteinExistence type="predicted"/>
<dbReference type="EMBL" id="FOOU01000002">
    <property type="protein sequence ID" value="SFF93751.1"/>
    <property type="molecule type" value="Genomic_DNA"/>
</dbReference>
<evidence type="ECO:0000256" key="1">
    <source>
        <dbReference type="ARBA" id="ARBA00022801"/>
    </source>
</evidence>
<evidence type="ECO:0000313" key="3">
    <source>
        <dbReference type="EMBL" id="SFF93751.1"/>
    </source>
</evidence>
<keyword evidence="4" id="KW-1185">Reference proteome</keyword>
<dbReference type="GO" id="GO:0016787">
    <property type="term" value="F:hydrolase activity"/>
    <property type="evidence" value="ECO:0007669"/>
    <property type="project" value="UniProtKB-KW"/>
</dbReference>
<dbReference type="InterPro" id="IPR000073">
    <property type="entry name" value="AB_hydrolase_1"/>
</dbReference>
<keyword evidence="1" id="KW-0378">Hydrolase</keyword>
<evidence type="ECO:0000313" key="4">
    <source>
        <dbReference type="Proteomes" id="UP000198623"/>
    </source>
</evidence>
<dbReference type="Gene3D" id="3.40.50.1820">
    <property type="entry name" value="alpha/beta hydrolase"/>
    <property type="match status" value="1"/>
</dbReference>